<proteinExistence type="predicted"/>
<name>A0A384UH78_9CAUD</name>
<dbReference type="EMBL" id="KY981272">
    <property type="protein sequence ID" value="ASJ79314.1"/>
    <property type="molecule type" value="Genomic_DNA"/>
</dbReference>
<accession>A0A384UH78</accession>
<gene>
    <name evidence="1" type="ORF">P26059B_0038</name>
</gene>
<dbReference type="Proteomes" id="UP000261817">
    <property type="component" value="Segment"/>
</dbReference>
<sequence length="56" mass="6406">MSVASDLRRLDAPRKVLEAGEEIDKQVEANVPVSMSLSRYVRDWVTRNQGNNRYGK</sequence>
<protein>
    <submittedName>
        <fullName evidence="1">Uncharacterized protein</fullName>
    </submittedName>
</protein>
<keyword evidence="2" id="KW-1185">Reference proteome</keyword>
<evidence type="ECO:0000313" key="2">
    <source>
        <dbReference type="Proteomes" id="UP000261817"/>
    </source>
</evidence>
<organism evidence="1 2">
    <name type="scientific">Curvibacter phage P26059B</name>
    <dbReference type="NCBI Taxonomy" id="1983784"/>
    <lineage>
        <taxon>Viruses</taxon>
        <taxon>Duplodnaviria</taxon>
        <taxon>Heunggongvirae</taxon>
        <taxon>Uroviricota</taxon>
        <taxon>Caudoviricetes</taxon>
        <taxon>Autographivirales</taxon>
        <taxon>Autonotataviridae</taxon>
        <taxon>Kalppathivirus</taxon>
        <taxon>Kalppathivirus P26059B</taxon>
    </lineage>
</organism>
<reference evidence="1 2" key="1">
    <citation type="journal article" date="2018" name="Sci. Rep.">
        <title>Genomic and ecological study of two distinctive freshwater bacteriophages infecting a Comamonadaceae bacterium.</title>
        <authorList>
            <person name="Moon K."/>
            <person name="Kang I."/>
            <person name="Kim S."/>
            <person name="Kim S.J."/>
            <person name="Cho J.C."/>
        </authorList>
    </citation>
    <scope>NUCLEOTIDE SEQUENCE [LARGE SCALE GENOMIC DNA]</scope>
</reference>
<evidence type="ECO:0000313" key="1">
    <source>
        <dbReference type="EMBL" id="ASJ79314.1"/>
    </source>
</evidence>